<proteinExistence type="inferred from homology"/>
<keyword evidence="3 9" id="KW-1003">Cell membrane</keyword>
<evidence type="ECO:0000256" key="9">
    <source>
        <dbReference type="HAMAP-Rule" id="MF_00422"/>
    </source>
</evidence>
<dbReference type="PRINTS" id="PR01650">
    <property type="entry name" value="SECETRNLCASE"/>
</dbReference>
<evidence type="ECO:0000313" key="10">
    <source>
        <dbReference type="EMBL" id="NMH15522.1"/>
    </source>
</evidence>
<protein>
    <recommendedName>
        <fullName evidence="9">Protein translocase subunit SecE</fullName>
    </recommendedName>
</protein>
<evidence type="ECO:0000256" key="2">
    <source>
        <dbReference type="ARBA" id="ARBA00022448"/>
    </source>
</evidence>
<evidence type="ECO:0000313" key="11">
    <source>
        <dbReference type="Proteomes" id="UP000669605"/>
    </source>
</evidence>
<comment type="function">
    <text evidence="9">Essential subunit of the Sec protein translocation channel SecYEG. Clamps together the 2 halves of SecY. May contact the channel plug during translocation.</text>
</comment>
<comment type="subunit">
    <text evidence="9">Component of the Sec protein translocase complex. Heterotrimer consisting of SecY, SecE and SecG subunits. The heterotrimers can form oligomers, although 1 heterotrimer is thought to be able to translocate proteins. Interacts with the ribosome. Interacts with SecDF, and other proteins may be involved. Interacts with SecA.</text>
</comment>
<dbReference type="Gene3D" id="1.20.5.1030">
    <property type="entry name" value="Preprotein translocase secy subunit"/>
    <property type="match status" value="1"/>
</dbReference>
<keyword evidence="7 9" id="KW-0811">Translocation</keyword>
<organism evidence="10 11">
    <name type="scientific">Tepidiphilus baoligensis</name>
    <dbReference type="NCBI Taxonomy" id="2698687"/>
    <lineage>
        <taxon>Bacteria</taxon>
        <taxon>Pseudomonadati</taxon>
        <taxon>Pseudomonadota</taxon>
        <taxon>Hydrogenophilia</taxon>
        <taxon>Hydrogenophilales</taxon>
        <taxon>Hydrogenophilaceae</taxon>
        <taxon>Tepidiphilus</taxon>
    </lineage>
</organism>
<feature type="transmembrane region" description="Helical" evidence="9">
    <location>
        <begin position="78"/>
        <end position="99"/>
    </location>
</feature>
<keyword evidence="4 9" id="KW-0812">Transmembrane</keyword>
<dbReference type="PANTHER" id="PTHR33910">
    <property type="entry name" value="PROTEIN TRANSLOCASE SUBUNIT SECE"/>
    <property type="match status" value="1"/>
</dbReference>
<keyword evidence="8 9" id="KW-0472">Membrane</keyword>
<gene>
    <name evidence="9 10" type="primary">secE</name>
    <name evidence="10" type="ORF">GV368_00030</name>
</gene>
<dbReference type="Proteomes" id="UP000669605">
    <property type="component" value="Unassembled WGS sequence"/>
</dbReference>
<evidence type="ECO:0000256" key="1">
    <source>
        <dbReference type="ARBA" id="ARBA00004370"/>
    </source>
</evidence>
<comment type="similarity">
    <text evidence="9">Belongs to the SecE/SEC61-gamma family.</text>
</comment>
<dbReference type="PANTHER" id="PTHR33910:SF1">
    <property type="entry name" value="PROTEIN TRANSLOCASE SUBUNIT SECE"/>
    <property type="match status" value="1"/>
</dbReference>
<dbReference type="EMBL" id="JAAAUB010000001">
    <property type="protein sequence ID" value="NMH15522.1"/>
    <property type="molecule type" value="Genomic_DNA"/>
</dbReference>
<keyword evidence="6 9" id="KW-1133">Transmembrane helix</keyword>
<reference evidence="10 11" key="1">
    <citation type="journal article" date="2020" name="Curr. Microbiol.">
        <title>Tepidiphilus baoligensis sp. nov., a Novel Bacterium of the Family Hydrogenophilaceae Isolated from an Oil Reservoir.</title>
        <authorList>
            <person name="Zhang X."/>
            <person name="Wang G."/>
            <person name="Ma X."/>
            <person name="Yu J."/>
            <person name="You J."/>
            <person name="Xue Y."/>
            <person name="Ma Y."/>
        </authorList>
    </citation>
    <scope>NUCLEOTIDE SEQUENCE [LARGE SCALE GENOMIC DNA]</scope>
    <source>
        <strain evidence="10 11">B18-69</strain>
    </source>
</reference>
<dbReference type="Pfam" id="PF00584">
    <property type="entry name" value="SecE"/>
    <property type="match status" value="1"/>
</dbReference>
<dbReference type="NCBIfam" id="NF004371">
    <property type="entry name" value="PRK05740.1-1"/>
    <property type="match status" value="1"/>
</dbReference>
<evidence type="ECO:0000256" key="4">
    <source>
        <dbReference type="ARBA" id="ARBA00022692"/>
    </source>
</evidence>
<comment type="subcellular location">
    <subcellularLocation>
        <location evidence="1">Membrane</location>
    </subcellularLocation>
</comment>
<keyword evidence="5 9" id="KW-0653">Protein transport</keyword>
<comment type="caution">
    <text evidence="9">Lacks conserved residue(s) required for the propagation of feature annotation.</text>
</comment>
<evidence type="ECO:0000256" key="6">
    <source>
        <dbReference type="ARBA" id="ARBA00022989"/>
    </source>
</evidence>
<sequence>MDRLKFIAALVLLAAGIAGFYVFADLPSVARGALVVVGVLAAGGISLFATEAGAKFREFARGTVAEVRKVVWPSRKETIQSTLIVFAFVTAMAIFLWLVDKTLEWGLYDLILGWK</sequence>
<accession>A0ABX1QIB1</accession>
<name>A0ABX1QIB1_9PROT</name>
<evidence type="ECO:0000256" key="5">
    <source>
        <dbReference type="ARBA" id="ARBA00022927"/>
    </source>
</evidence>
<feature type="transmembrane region" description="Helical" evidence="9">
    <location>
        <begin position="7"/>
        <end position="24"/>
    </location>
</feature>
<comment type="caution">
    <text evidence="10">The sequence shown here is derived from an EMBL/GenBank/DDBJ whole genome shotgun (WGS) entry which is preliminary data.</text>
</comment>
<dbReference type="NCBIfam" id="TIGR00964">
    <property type="entry name" value="secE_bact"/>
    <property type="match status" value="1"/>
</dbReference>
<dbReference type="InterPro" id="IPR005807">
    <property type="entry name" value="SecE_bac"/>
</dbReference>
<dbReference type="InterPro" id="IPR001901">
    <property type="entry name" value="Translocase_SecE/Sec61-g"/>
</dbReference>
<dbReference type="InterPro" id="IPR038379">
    <property type="entry name" value="SecE_sf"/>
</dbReference>
<evidence type="ECO:0000256" key="7">
    <source>
        <dbReference type="ARBA" id="ARBA00023010"/>
    </source>
</evidence>
<dbReference type="RefSeq" id="WP_142803779.1">
    <property type="nucleotide sequence ID" value="NZ_JAAAUB010000001.1"/>
</dbReference>
<evidence type="ECO:0000256" key="3">
    <source>
        <dbReference type="ARBA" id="ARBA00022475"/>
    </source>
</evidence>
<dbReference type="HAMAP" id="MF_00422">
    <property type="entry name" value="SecE"/>
    <property type="match status" value="1"/>
</dbReference>
<keyword evidence="11" id="KW-1185">Reference proteome</keyword>
<evidence type="ECO:0000256" key="8">
    <source>
        <dbReference type="ARBA" id="ARBA00023136"/>
    </source>
</evidence>
<feature type="transmembrane region" description="Helical" evidence="9">
    <location>
        <begin position="30"/>
        <end position="49"/>
    </location>
</feature>
<keyword evidence="2 9" id="KW-0813">Transport</keyword>